<dbReference type="Proteomes" id="UP001652582">
    <property type="component" value="Chromosome 23"/>
</dbReference>
<dbReference type="GO" id="GO:0004252">
    <property type="term" value="F:serine-type endopeptidase activity"/>
    <property type="evidence" value="ECO:0007669"/>
    <property type="project" value="InterPro"/>
</dbReference>
<feature type="chain" id="PRO_5046961432" evidence="1">
    <location>
        <begin position="17"/>
        <end position="454"/>
    </location>
</feature>
<keyword evidence="1" id="KW-0732">Signal</keyword>
<dbReference type="PANTHER" id="PTHR24260">
    <property type="match status" value="1"/>
</dbReference>
<keyword evidence="3" id="KW-1185">Reference proteome</keyword>
<evidence type="ECO:0000313" key="4">
    <source>
        <dbReference type="RefSeq" id="XP_023939676.2"/>
    </source>
</evidence>
<dbReference type="KEGG" id="bany:112047013"/>
<dbReference type="InterPro" id="IPR018114">
    <property type="entry name" value="TRYPSIN_HIS"/>
</dbReference>
<accession>A0A6J1N9F2</accession>
<proteinExistence type="predicted"/>
<dbReference type="CDD" id="cd00190">
    <property type="entry name" value="Tryp_SPc"/>
    <property type="match status" value="1"/>
</dbReference>
<dbReference type="GeneID" id="112047013"/>
<dbReference type="Gene3D" id="2.40.10.10">
    <property type="entry name" value="Trypsin-like serine proteases"/>
    <property type="match status" value="1"/>
</dbReference>
<feature type="domain" description="Peptidase S1" evidence="2">
    <location>
        <begin position="184"/>
        <end position="444"/>
    </location>
</feature>
<dbReference type="PROSITE" id="PS00134">
    <property type="entry name" value="TRYPSIN_HIS"/>
    <property type="match status" value="1"/>
</dbReference>
<evidence type="ECO:0000313" key="3">
    <source>
        <dbReference type="Proteomes" id="UP001652582"/>
    </source>
</evidence>
<dbReference type="OrthoDB" id="6937558at2759"/>
<dbReference type="SUPFAM" id="SSF50494">
    <property type="entry name" value="Trypsin-like serine proteases"/>
    <property type="match status" value="1"/>
</dbReference>
<dbReference type="InterPro" id="IPR043504">
    <property type="entry name" value="Peptidase_S1_PA_chymotrypsin"/>
</dbReference>
<dbReference type="InterPro" id="IPR001314">
    <property type="entry name" value="Peptidase_S1A"/>
</dbReference>
<dbReference type="InterPro" id="IPR051333">
    <property type="entry name" value="CLIP_Serine_Protease"/>
</dbReference>
<feature type="signal peptide" evidence="1">
    <location>
        <begin position="1"/>
        <end position="16"/>
    </location>
</feature>
<dbReference type="PANTHER" id="PTHR24260:SF143">
    <property type="entry name" value="SERINE PROTEASE GD-LIKE PROTEIN"/>
    <property type="match status" value="1"/>
</dbReference>
<dbReference type="RefSeq" id="XP_023939676.2">
    <property type="nucleotide sequence ID" value="XM_024083908.2"/>
</dbReference>
<dbReference type="GO" id="GO:0005576">
    <property type="term" value="C:extracellular region"/>
    <property type="evidence" value="ECO:0007669"/>
    <property type="project" value="UniProtKB-SubCell"/>
</dbReference>
<gene>
    <name evidence="4" type="primary">LOC112047013</name>
</gene>
<dbReference type="InterPro" id="IPR009003">
    <property type="entry name" value="Peptidase_S1_PA"/>
</dbReference>
<evidence type="ECO:0000256" key="1">
    <source>
        <dbReference type="SAM" id="SignalP"/>
    </source>
</evidence>
<dbReference type="SMART" id="SM00020">
    <property type="entry name" value="Tryp_SPc"/>
    <property type="match status" value="1"/>
</dbReference>
<dbReference type="PROSITE" id="PS50240">
    <property type="entry name" value="TRYPSIN_DOM"/>
    <property type="match status" value="1"/>
</dbReference>
<dbReference type="GO" id="GO:0006508">
    <property type="term" value="P:proteolysis"/>
    <property type="evidence" value="ECO:0007669"/>
    <property type="project" value="UniProtKB-KW"/>
</dbReference>
<dbReference type="Pfam" id="PF00089">
    <property type="entry name" value="Trypsin"/>
    <property type="match status" value="1"/>
</dbReference>
<dbReference type="AlphaFoldDB" id="A0A6J1N9F2"/>
<organism evidence="3 4">
    <name type="scientific">Bicyclus anynana</name>
    <name type="common">Squinting bush brown butterfly</name>
    <dbReference type="NCBI Taxonomy" id="110368"/>
    <lineage>
        <taxon>Eukaryota</taxon>
        <taxon>Metazoa</taxon>
        <taxon>Ecdysozoa</taxon>
        <taxon>Arthropoda</taxon>
        <taxon>Hexapoda</taxon>
        <taxon>Insecta</taxon>
        <taxon>Pterygota</taxon>
        <taxon>Neoptera</taxon>
        <taxon>Endopterygota</taxon>
        <taxon>Lepidoptera</taxon>
        <taxon>Glossata</taxon>
        <taxon>Ditrysia</taxon>
        <taxon>Papilionoidea</taxon>
        <taxon>Nymphalidae</taxon>
        <taxon>Satyrinae</taxon>
        <taxon>Satyrini</taxon>
        <taxon>Mycalesina</taxon>
        <taxon>Bicyclus</taxon>
    </lineage>
</organism>
<reference evidence="4" key="1">
    <citation type="submission" date="2025-08" db="UniProtKB">
        <authorList>
            <consortium name="RefSeq"/>
        </authorList>
    </citation>
    <scope>IDENTIFICATION</scope>
</reference>
<dbReference type="InterPro" id="IPR001254">
    <property type="entry name" value="Trypsin_dom"/>
</dbReference>
<dbReference type="PRINTS" id="PR00722">
    <property type="entry name" value="CHYMOTRYPSIN"/>
</dbReference>
<sequence>MSPLALALLCLQLARGDGAWAPLEGLPLVSAHPCRHSRAVALWLEPGLPPARTDRYYVHVDTHIPANSVMNVTFDSAVDIILTIRSNETFSRGSLTDGDSFALRFDSEMAGLSFIVEGSTPGLTPNLTGLSINDQQYCEEPDVGYLRKYQAKEALRNNEYPWKAVIRKSNTNCGRPHLSSTPAIENGPAQPGAWPWHAALYSLRNYATKYICGGTLISKNFVLTAAHCVYNWTTGMAFPAITLTVGLGQHVLNENSSHSQVKKVERVIIHERYNNIKLFNNIALLKLSSAVSVTNFVQPACLRRGGELSAPTASDVGVVPGWGLGNDDTLSGSLQQVLLPIVSAETCVSSQPPYSSYNLDRNGFCAGYHNNGTGVCNGDSGGGLVVNIPNEKESGSGTVSGSWYVRGIVSHSVSVDDTQICDANYYSVYMDVYKYMKWIDDQIWNDTGREVLAT</sequence>
<evidence type="ECO:0000259" key="2">
    <source>
        <dbReference type="PROSITE" id="PS50240"/>
    </source>
</evidence>
<protein>
    <submittedName>
        <fullName evidence="4">Chymotrypsin-like elastase family member 2A isoform X2</fullName>
    </submittedName>
</protein>
<name>A0A6J1N9F2_BICAN</name>